<dbReference type="AlphaFoldDB" id="A0A543HHG5"/>
<sequence>MAPVCLPYARAMIRVMWLTAFLDLPPDGHGAGSRFWSAVTGYAVSPARGEDAEFMTLLPPAGDPFVKVQRTVAVRRPDGSSPDRPSIHLDVHVPTAADITPAAETAVSLGGRIVHRSPHGYVVLHSPGGLTFCLVHERLRERPGPSRWSGDDGDHESLVDQVCLDIPADAFATECTFWADLTGWELRTSAAHPELAHLARPDGIPLRLLLQRLGDDPRDVVTAHLDLASSDRGAETRRHERLGAVVEQVHPALGWTVLADPTGARYCITDRDPRTGLVP</sequence>
<keyword evidence="3" id="KW-1185">Reference proteome</keyword>
<protein>
    <recommendedName>
        <fullName evidence="1">Glyoxalase-like domain-containing protein</fullName>
    </recommendedName>
</protein>
<evidence type="ECO:0000259" key="1">
    <source>
        <dbReference type="Pfam" id="PF18029"/>
    </source>
</evidence>
<dbReference type="Pfam" id="PF18029">
    <property type="entry name" value="Glyoxalase_6"/>
    <property type="match status" value="2"/>
</dbReference>
<feature type="domain" description="Glyoxalase-like" evidence="1">
    <location>
        <begin position="161"/>
        <end position="269"/>
    </location>
</feature>
<gene>
    <name evidence="2" type="ORF">FBY41_3103</name>
</gene>
<dbReference type="SUPFAM" id="SSF54593">
    <property type="entry name" value="Glyoxalase/Bleomycin resistance protein/Dihydroxybiphenyl dioxygenase"/>
    <property type="match status" value="2"/>
</dbReference>
<evidence type="ECO:0000313" key="2">
    <source>
        <dbReference type="EMBL" id="TQM57771.1"/>
    </source>
</evidence>
<proteinExistence type="predicted"/>
<dbReference type="InterPro" id="IPR029068">
    <property type="entry name" value="Glyas_Bleomycin-R_OHBP_Dase"/>
</dbReference>
<organism evidence="2 3">
    <name type="scientific">Humibacillus xanthopallidus</name>
    <dbReference type="NCBI Taxonomy" id="412689"/>
    <lineage>
        <taxon>Bacteria</taxon>
        <taxon>Bacillati</taxon>
        <taxon>Actinomycetota</taxon>
        <taxon>Actinomycetes</taxon>
        <taxon>Micrococcales</taxon>
        <taxon>Intrasporangiaceae</taxon>
        <taxon>Humibacillus</taxon>
    </lineage>
</organism>
<accession>A0A543HHG5</accession>
<dbReference type="EMBL" id="VFPM01000003">
    <property type="protein sequence ID" value="TQM57771.1"/>
    <property type="molecule type" value="Genomic_DNA"/>
</dbReference>
<feature type="domain" description="Glyoxalase-like" evidence="1">
    <location>
        <begin position="28"/>
        <end position="135"/>
    </location>
</feature>
<evidence type="ECO:0000313" key="3">
    <source>
        <dbReference type="Proteomes" id="UP000316747"/>
    </source>
</evidence>
<dbReference type="InterPro" id="IPR041581">
    <property type="entry name" value="Glyoxalase_6"/>
</dbReference>
<dbReference type="Gene3D" id="3.10.180.10">
    <property type="entry name" value="2,3-Dihydroxybiphenyl 1,2-Dioxygenase, domain 1"/>
    <property type="match status" value="2"/>
</dbReference>
<reference evidence="2 3" key="1">
    <citation type="submission" date="2019-06" db="EMBL/GenBank/DDBJ databases">
        <title>Genome sequencing of plant associated microbes to promote plant fitness in Sorghum bicolor and Oryza sativa.</title>
        <authorList>
            <person name="Coleman-Derr D."/>
        </authorList>
    </citation>
    <scope>NUCLEOTIDE SEQUENCE [LARGE SCALE GENOMIC DNA]</scope>
    <source>
        <strain evidence="2 3">KV-663</strain>
    </source>
</reference>
<dbReference type="PANTHER" id="PTHR35908">
    <property type="entry name" value="HYPOTHETICAL FUSION PROTEIN"/>
    <property type="match status" value="1"/>
</dbReference>
<dbReference type="CDD" id="cd06587">
    <property type="entry name" value="VOC"/>
    <property type="match status" value="1"/>
</dbReference>
<comment type="caution">
    <text evidence="2">The sequence shown here is derived from an EMBL/GenBank/DDBJ whole genome shotgun (WGS) entry which is preliminary data.</text>
</comment>
<name>A0A543HHG5_9MICO</name>
<dbReference type="PANTHER" id="PTHR35908:SF1">
    <property type="entry name" value="CONSERVED PROTEIN"/>
    <property type="match status" value="1"/>
</dbReference>
<dbReference type="Proteomes" id="UP000316747">
    <property type="component" value="Unassembled WGS sequence"/>
</dbReference>